<dbReference type="CDD" id="cd04496">
    <property type="entry name" value="SSB_OBF"/>
    <property type="match status" value="1"/>
</dbReference>
<dbReference type="SUPFAM" id="SSF50249">
    <property type="entry name" value="Nucleic acid-binding proteins"/>
    <property type="match status" value="1"/>
</dbReference>
<dbReference type="KEGG" id="dpte:113794203"/>
<dbReference type="GO" id="GO:0003697">
    <property type="term" value="F:single-stranded DNA binding"/>
    <property type="evidence" value="ECO:0007669"/>
    <property type="project" value="InterPro"/>
</dbReference>
<dbReference type="Proteomes" id="UP000515146">
    <property type="component" value="Unplaced"/>
</dbReference>
<dbReference type="Pfam" id="PF00436">
    <property type="entry name" value="SSB"/>
    <property type="match status" value="1"/>
</dbReference>
<gene>
    <name evidence="2" type="primary">LOC113794203</name>
</gene>
<organism evidence="1 2">
    <name type="scientific">Dermatophagoides pteronyssinus</name>
    <name type="common">European house dust mite</name>
    <dbReference type="NCBI Taxonomy" id="6956"/>
    <lineage>
        <taxon>Eukaryota</taxon>
        <taxon>Metazoa</taxon>
        <taxon>Ecdysozoa</taxon>
        <taxon>Arthropoda</taxon>
        <taxon>Chelicerata</taxon>
        <taxon>Arachnida</taxon>
        <taxon>Acari</taxon>
        <taxon>Acariformes</taxon>
        <taxon>Sarcoptiformes</taxon>
        <taxon>Astigmata</taxon>
        <taxon>Psoroptidia</taxon>
        <taxon>Analgoidea</taxon>
        <taxon>Pyroglyphidae</taxon>
        <taxon>Dermatophagoidinae</taxon>
        <taxon>Dermatophagoides</taxon>
    </lineage>
</organism>
<evidence type="ECO:0000313" key="2">
    <source>
        <dbReference type="RefSeq" id="XP_027200105.1"/>
    </source>
</evidence>
<keyword evidence="1" id="KW-1185">Reference proteome</keyword>
<dbReference type="NCBIfam" id="TIGR00621">
    <property type="entry name" value="ssb"/>
    <property type="match status" value="1"/>
</dbReference>
<protein>
    <submittedName>
        <fullName evidence="2">Single-stranded DNA-binding protein, mitochondrial-like</fullName>
    </submittedName>
</protein>
<dbReference type="OrthoDB" id="6498417at2759"/>
<dbReference type="GO" id="GO:0006264">
    <property type="term" value="P:mitochondrial DNA replication"/>
    <property type="evidence" value="ECO:0007669"/>
    <property type="project" value="TreeGrafter"/>
</dbReference>
<dbReference type="InterPro" id="IPR011344">
    <property type="entry name" value="ssDNA-bd"/>
</dbReference>
<dbReference type="Gene3D" id="2.40.50.140">
    <property type="entry name" value="Nucleic acid-binding proteins"/>
    <property type="match status" value="1"/>
</dbReference>
<dbReference type="InParanoid" id="A0A6P6Y4B7"/>
<dbReference type="PANTHER" id="PTHR10302">
    <property type="entry name" value="SINGLE-STRANDED DNA-BINDING PROTEIN"/>
    <property type="match status" value="1"/>
</dbReference>
<dbReference type="RefSeq" id="XP_027200105.1">
    <property type="nucleotide sequence ID" value="XM_027344304.1"/>
</dbReference>
<accession>A0A6P6Y4B7</accession>
<dbReference type="PANTHER" id="PTHR10302:SF0">
    <property type="entry name" value="SINGLE-STRANDED DNA-BINDING PROTEIN, MITOCHONDRIAL"/>
    <property type="match status" value="1"/>
</dbReference>
<dbReference type="InterPro" id="IPR000424">
    <property type="entry name" value="Primosome_PriB/ssb"/>
</dbReference>
<name>A0A6P6Y4B7_DERPT</name>
<dbReference type="FunCoup" id="A0A6P6Y4B7">
    <property type="interactions" value="1346"/>
</dbReference>
<proteinExistence type="predicted"/>
<reference evidence="2" key="1">
    <citation type="submission" date="2025-08" db="UniProtKB">
        <authorList>
            <consortium name="RefSeq"/>
        </authorList>
    </citation>
    <scope>IDENTIFICATION</scope>
    <source>
        <strain evidence="2">Airmid</strain>
    </source>
</reference>
<dbReference type="InterPro" id="IPR012340">
    <property type="entry name" value="NA-bd_OB-fold"/>
</dbReference>
<dbReference type="AlphaFoldDB" id="A0A6P6Y4B7"/>
<dbReference type="PROSITE" id="PS50935">
    <property type="entry name" value="SSB"/>
    <property type="match status" value="1"/>
</dbReference>
<sequence length="184" mass="20977">MSNLTRFNLIRSILNLSSKDFLRSSQFGIITRNLSDDVSDSEQAPMLENVDNFKCLNRVTLMGRATNSATITKLANTDMATFTLVTNEIRRNRSNELIKRSEFHKIQIFIPRLVQKAAQVVQKGSRVLVEGKIGYNVRKGEHGNIHFTNITAENVIFITGNRMNWNQNESDSEIVEEQEQTSKN</sequence>
<dbReference type="GO" id="GO:0042645">
    <property type="term" value="C:mitochondrial nucleoid"/>
    <property type="evidence" value="ECO:0007669"/>
    <property type="project" value="TreeGrafter"/>
</dbReference>
<evidence type="ECO:0000313" key="1">
    <source>
        <dbReference type="Proteomes" id="UP000515146"/>
    </source>
</evidence>